<evidence type="ECO:0000313" key="1">
    <source>
        <dbReference type="EMBL" id="KAF9441985.1"/>
    </source>
</evidence>
<gene>
    <name evidence="1" type="ORF">P691DRAFT_798812</name>
</gene>
<dbReference type="GO" id="GO:0003676">
    <property type="term" value="F:nucleic acid binding"/>
    <property type="evidence" value="ECO:0007669"/>
    <property type="project" value="InterPro"/>
</dbReference>
<organism evidence="1 2">
    <name type="scientific">Macrolepiota fuliginosa MF-IS2</name>
    <dbReference type="NCBI Taxonomy" id="1400762"/>
    <lineage>
        <taxon>Eukaryota</taxon>
        <taxon>Fungi</taxon>
        <taxon>Dikarya</taxon>
        <taxon>Basidiomycota</taxon>
        <taxon>Agaricomycotina</taxon>
        <taxon>Agaricomycetes</taxon>
        <taxon>Agaricomycetidae</taxon>
        <taxon>Agaricales</taxon>
        <taxon>Agaricineae</taxon>
        <taxon>Agaricaceae</taxon>
        <taxon>Macrolepiota</taxon>
    </lineage>
</organism>
<accession>A0A9P6BXZ6</accession>
<name>A0A9P6BXZ6_9AGAR</name>
<keyword evidence="2" id="KW-1185">Reference proteome</keyword>
<comment type="caution">
    <text evidence="1">The sequence shown here is derived from an EMBL/GenBank/DDBJ whole genome shotgun (WGS) entry which is preliminary data.</text>
</comment>
<dbReference type="PANTHER" id="PTHR35871:SF1">
    <property type="entry name" value="CXC1-LIKE CYSTEINE CLUSTER ASSOCIATED WITH KDZ TRANSPOSASES DOMAIN-CONTAINING PROTEIN"/>
    <property type="match status" value="1"/>
</dbReference>
<sequence>MPRCKGKHQTANLGRYAQKWPKLAQSESPCDENRMATLSQCLCSWGQKYIQHQSIPQNPYGQWSGSYIDNEDLAAEIHTYLEGLDIVIFVNQVEIQEHYGIKNEISTQMAQQWLWQMGHWWLLDLKGQYVDGHECEDVDGCEEPMGEGQCTVVWHHDESTFYANDCCHKCWVHKNQTAKPYAKGEGVSMMVADFVSADHGWLQSRDGKQRKERDGYYTNVDVLSQVEEAIEILEQDYPDEDHAFIYDNATTHQKNPSETFGGWAQVQDEKGRPVYGPDGKILKEKVKIHDRTLPDGTPQTLYFPQGHLKAGWFKGIAVKLECKGLTCVQGDPIAAKCCCQGMLYSQPDFTVEWSQLETKCNEHGITVIFLLKFHCELNPTEQCWGYVKRLYQLQPPSTREEDLRDNMLIFLNCSHQFIDAYAKELTGKQAAWASKKYQGHCVLPEKIMDEFDVAHLLGP</sequence>
<dbReference type="InterPro" id="IPR036397">
    <property type="entry name" value="RNaseH_sf"/>
</dbReference>
<reference evidence="1" key="1">
    <citation type="submission" date="2020-11" db="EMBL/GenBank/DDBJ databases">
        <authorList>
            <consortium name="DOE Joint Genome Institute"/>
            <person name="Ahrendt S."/>
            <person name="Riley R."/>
            <person name="Andreopoulos W."/>
            <person name="Labutti K."/>
            <person name="Pangilinan J."/>
            <person name="Ruiz-Duenas F.J."/>
            <person name="Barrasa J.M."/>
            <person name="Sanchez-Garcia M."/>
            <person name="Camarero S."/>
            <person name="Miyauchi S."/>
            <person name="Serrano A."/>
            <person name="Linde D."/>
            <person name="Babiker R."/>
            <person name="Drula E."/>
            <person name="Ayuso-Fernandez I."/>
            <person name="Pacheco R."/>
            <person name="Padilla G."/>
            <person name="Ferreira P."/>
            <person name="Barriuso J."/>
            <person name="Kellner H."/>
            <person name="Castanera R."/>
            <person name="Alfaro M."/>
            <person name="Ramirez L."/>
            <person name="Pisabarro A.G."/>
            <person name="Kuo A."/>
            <person name="Tritt A."/>
            <person name="Lipzen A."/>
            <person name="He G."/>
            <person name="Yan M."/>
            <person name="Ng V."/>
            <person name="Cullen D."/>
            <person name="Martin F."/>
            <person name="Rosso M.-N."/>
            <person name="Henrissat B."/>
            <person name="Hibbett D."/>
            <person name="Martinez A.T."/>
            <person name="Grigoriev I.V."/>
        </authorList>
    </citation>
    <scope>NUCLEOTIDE SEQUENCE</scope>
    <source>
        <strain evidence="1">MF-IS2</strain>
    </source>
</reference>
<dbReference type="PANTHER" id="PTHR35871">
    <property type="entry name" value="EXPRESSED PROTEIN"/>
    <property type="match status" value="1"/>
</dbReference>
<evidence type="ECO:0000313" key="2">
    <source>
        <dbReference type="Proteomes" id="UP000807342"/>
    </source>
</evidence>
<dbReference type="Gene3D" id="3.30.420.10">
    <property type="entry name" value="Ribonuclease H-like superfamily/Ribonuclease H"/>
    <property type="match status" value="1"/>
</dbReference>
<dbReference type="Proteomes" id="UP000807342">
    <property type="component" value="Unassembled WGS sequence"/>
</dbReference>
<dbReference type="EMBL" id="MU151730">
    <property type="protein sequence ID" value="KAF9441985.1"/>
    <property type="molecule type" value="Genomic_DNA"/>
</dbReference>
<proteinExistence type="predicted"/>
<dbReference type="OrthoDB" id="10044727at2759"/>
<dbReference type="AlphaFoldDB" id="A0A9P6BXZ6"/>
<protein>
    <submittedName>
        <fullName evidence="1">Uncharacterized protein</fullName>
    </submittedName>
</protein>